<feature type="domain" description="Extensin-like C-terminal" evidence="1">
    <location>
        <begin position="69"/>
        <end position="243"/>
    </location>
</feature>
<gene>
    <name evidence="2" type="ORF">CYR55_13810</name>
</gene>
<reference evidence="2 3" key="1">
    <citation type="submission" date="2017-12" db="EMBL/GenBank/DDBJ databases">
        <title>Characterization of six clinical isolates of Enterochimera gen. nov., a novel genus of the Yersiniaciae family and the three species Enterochimera arupensis sp. nov., Enterochimera coloradensis sp. nov, and Enterochimera californica sp. nov.</title>
        <authorList>
            <person name="Rossi A."/>
            <person name="Fisher M."/>
        </authorList>
    </citation>
    <scope>NUCLEOTIDE SEQUENCE [LARGE SCALE GENOMIC DNA]</scope>
    <source>
        <strain evidence="3">2015-Iso6</strain>
    </source>
</reference>
<dbReference type="InterPro" id="IPR009683">
    <property type="entry name" value="Extensin-like_C"/>
</dbReference>
<accession>A0A2N5E3R3</accession>
<dbReference type="Proteomes" id="UP000234240">
    <property type="component" value="Unassembled WGS sequence"/>
</dbReference>
<dbReference type="OrthoDB" id="9809788at2"/>
<comment type="caution">
    <text evidence="2">The sequence shown here is derived from an EMBL/GenBank/DDBJ whole genome shotgun (WGS) entry which is preliminary data.</text>
</comment>
<dbReference type="EMBL" id="PJZF01000011">
    <property type="protein sequence ID" value="PLR35481.1"/>
    <property type="molecule type" value="Genomic_DNA"/>
</dbReference>
<name>A0A2N5E3R3_9GAMM</name>
<proteinExistence type="predicted"/>
<sequence length="243" mass="26494">MGRGIRRGVVIGVLAAAAIAVPRLFPDWRPWIMAQIPPGYNPFVPLTVDDPPTFVTRFKLRRLQNDPAACLQVLTQARERGRISFTLPAPLGGKCPLPAPVRVTRFGPVALSSSFLASCPLALSSAMFVSQAAAPQARELLGSRLTRIDHLGSYACRNIYHREHARLSEHATAEALDVAGFRLADGRSISVLKQWPQATPAAGYLHQVFSQSCQFFGNTLGPDYNAAHANHFHLGMRGFGICR</sequence>
<evidence type="ECO:0000313" key="2">
    <source>
        <dbReference type="EMBL" id="PLR35481.1"/>
    </source>
</evidence>
<dbReference type="AlphaFoldDB" id="A0A2N5E3R3"/>
<organism evidence="2 3">
    <name type="scientific">Chimaeribacter californicus</name>
    <dbReference type="NCBI Taxonomy" id="2060067"/>
    <lineage>
        <taxon>Bacteria</taxon>
        <taxon>Pseudomonadati</taxon>
        <taxon>Pseudomonadota</taxon>
        <taxon>Gammaproteobacteria</taxon>
        <taxon>Enterobacterales</taxon>
        <taxon>Yersiniaceae</taxon>
        <taxon>Chimaeribacter</taxon>
    </lineage>
</organism>
<evidence type="ECO:0000313" key="3">
    <source>
        <dbReference type="Proteomes" id="UP000234240"/>
    </source>
</evidence>
<evidence type="ECO:0000259" key="1">
    <source>
        <dbReference type="Pfam" id="PF06904"/>
    </source>
</evidence>
<protein>
    <submittedName>
        <fullName evidence="2">Extensin</fullName>
    </submittedName>
</protein>
<dbReference type="Pfam" id="PF06904">
    <property type="entry name" value="Extensin-like_C"/>
    <property type="match status" value="1"/>
</dbReference>
<keyword evidence="3" id="KW-1185">Reference proteome</keyword>